<dbReference type="PANTHER" id="PTHR41339">
    <property type="entry name" value="LIPL48"/>
    <property type="match status" value="1"/>
</dbReference>
<dbReference type="Proteomes" id="UP000245916">
    <property type="component" value="Unassembled WGS sequence"/>
</dbReference>
<name>A0A2U2IZL0_9SPHN</name>
<dbReference type="EMBL" id="QFFF01000001">
    <property type="protein sequence ID" value="PWG01533.1"/>
    <property type="molecule type" value="Genomic_DNA"/>
</dbReference>
<evidence type="ECO:0008006" key="3">
    <source>
        <dbReference type="Google" id="ProtNLM"/>
    </source>
</evidence>
<dbReference type="AlphaFoldDB" id="A0A2U2IZL0"/>
<protein>
    <recommendedName>
        <fullName evidence="3">Lipoprotein</fullName>
    </recommendedName>
</protein>
<reference evidence="1 2" key="1">
    <citation type="submission" date="2018-05" db="EMBL/GenBank/DDBJ databases">
        <title>Genome of Sphingosinicella humi QZX222.</title>
        <authorList>
            <person name="Qiao Z."/>
            <person name="Wang G."/>
        </authorList>
    </citation>
    <scope>NUCLEOTIDE SEQUENCE [LARGE SCALE GENOMIC DNA]</scope>
    <source>
        <strain evidence="1 2">QZX222</strain>
    </source>
</reference>
<sequence>MIYSLSGAVTVGVDVGGDGNAPGGQQGILTIEPGVVLFGSSGADFLLVNRGSQLFAEGTATQPIIFTSRQNVEGTAGADSIGQWGGLVVLGRAPISDCIGNVPGGSVGCQGAVEGTSGDAFYGGASPNDNSGRIRYVQVRYPGFEVSPGNELNGITLAGVGAGTTIDHVQVHNSSDDGIEWFGGTVNQKYIVVTGADDDSIDTDTGFKGAIQFALVVQRSTGGDRIIEGDSSGNENATPRQDTAIANATFVSGGAADNPDSLLLRGGMDFTLLNSVVTGAPICLDIDGNATVQAADAALDEKGPPRFESVFLSCADPFRDDTSVTAAQIAAIFGAGTNNVSDGTSTLTSVFINGANENAVTAFQASSVRSFFEDVDYIGAVRDQNDTWWQGWTCGLGTNSPSCTAAPVPSTGA</sequence>
<organism evidence="1 2">
    <name type="scientific">Allosphingosinicella humi</name>
    <dbReference type="NCBI Taxonomy" id="2068657"/>
    <lineage>
        <taxon>Bacteria</taxon>
        <taxon>Pseudomonadati</taxon>
        <taxon>Pseudomonadota</taxon>
        <taxon>Alphaproteobacteria</taxon>
        <taxon>Sphingomonadales</taxon>
        <taxon>Sphingomonadaceae</taxon>
        <taxon>Allosphingosinicella</taxon>
    </lineage>
</organism>
<dbReference type="PANTHER" id="PTHR41339:SF1">
    <property type="entry name" value="SECRETED PROTEIN"/>
    <property type="match status" value="1"/>
</dbReference>
<evidence type="ECO:0000313" key="2">
    <source>
        <dbReference type="Proteomes" id="UP000245916"/>
    </source>
</evidence>
<evidence type="ECO:0000313" key="1">
    <source>
        <dbReference type="EMBL" id="PWG01533.1"/>
    </source>
</evidence>
<proteinExistence type="predicted"/>
<comment type="caution">
    <text evidence="1">The sequence shown here is derived from an EMBL/GenBank/DDBJ whole genome shotgun (WGS) entry which is preliminary data.</text>
</comment>
<keyword evidence="2" id="KW-1185">Reference proteome</keyword>
<accession>A0A2U2IZL0</accession>
<gene>
    <name evidence="1" type="ORF">DF286_00605</name>
</gene>